<reference evidence="1" key="1">
    <citation type="submission" date="2014-09" db="EMBL/GenBank/DDBJ databases">
        <authorList>
            <person name="Magalhaes I.L.F."/>
            <person name="Oliveira U."/>
            <person name="Santos F.R."/>
            <person name="Vidigal T.H.D.A."/>
            <person name="Brescovit A.D."/>
            <person name="Santos A.J."/>
        </authorList>
    </citation>
    <scope>NUCLEOTIDE SEQUENCE</scope>
    <source>
        <tissue evidence="1">Shoot tissue taken approximately 20 cm above the soil surface</tissue>
    </source>
</reference>
<proteinExistence type="predicted"/>
<evidence type="ECO:0000313" key="1">
    <source>
        <dbReference type="EMBL" id="JAD28462.1"/>
    </source>
</evidence>
<sequence>MGGRWRARLGFWEWEGGRVRARACWRKTVERGEASRSAGARLGGGGGGGAVVVYA</sequence>
<protein>
    <submittedName>
        <fullName evidence="1">AW257883</fullName>
    </submittedName>
</protein>
<dbReference type="AlphaFoldDB" id="A0A0A8Z0T2"/>
<organism evidence="1">
    <name type="scientific">Arundo donax</name>
    <name type="common">Giant reed</name>
    <name type="synonym">Donax arundinaceus</name>
    <dbReference type="NCBI Taxonomy" id="35708"/>
    <lineage>
        <taxon>Eukaryota</taxon>
        <taxon>Viridiplantae</taxon>
        <taxon>Streptophyta</taxon>
        <taxon>Embryophyta</taxon>
        <taxon>Tracheophyta</taxon>
        <taxon>Spermatophyta</taxon>
        <taxon>Magnoliopsida</taxon>
        <taxon>Liliopsida</taxon>
        <taxon>Poales</taxon>
        <taxon>Poaceae</taxon>
        <taxon>PACMAD clade</taxon>
        <taxon>Arundinoideae</taxon>
        <taxon>Arundineae</taxon>
        <taxon>Arundo</taxon>
    </lineage>
</organism>
<accession>A0A0A8Z0T2</accession>
<dbReference type="EMBL" id="GBRH01269433">
    <property type="protein sequence ID" value="JAD28462.1"/>
    <property type="molecule type" value="Transcribed_RNA"/>
</dbReference>
<reference evidence="1" key="2">
    <citation type="journal article" date="2015" name="Data Brief">
        <title>Shoot transcriptome of the giant reed, Arundo donax.</title>
        <authorList>
            <person name="Barrero R.A."/>
            <person name="Guerrero F.D."/>
            <person name="Moolhuijzen P."/>
            <person name="Goolsby J.A."/>
            <person name="Tidwell J."/>
            <person name="Bellgard S.E."/>
            <person name="Bellgard M.I."/>
        </authorList>
    </citation>
    <scope>NUCLEOTIDE SEQUENCE</scope>
    <source>
        <tissue evidence="1">Shoot tissue taken approximately 20 cm above the soil surface</tissue>
    </source>
</reference>
<name>A0A0A8Z0T2_ARUDO</name>